<protein>
    <recommendedName>
        <fullName evidence="2">Aminotransferase DegT</fullName>
    </recommendedName>
</protein>
<reference evidence="1" key="1">
    <citation type="journal article" date="2015" name="Nature">
        <title>Complex archaea that bridge the gap between prokaryotes and eukaryotes.</title>
        <authorList>
            <person name="Spang A."/>
            <person name="Saw J.H."/>
            <person name="Jorgensen S.L."/>
            <person name="Zaremba-Niedzwiedzka K."/>
            <person name="Martijn J."/>
            <person name="Lind A.E."/>
            <person name="van Eijk R."/>
            <person name="Schleper C."/>
            <person name="Guy L."/>
            <person name="Ettema T.J."/>
        </authorList>
    </citation>
    <scope>NUCLEOTIDE SEQUENCE</scope>
</reference>
<evidence type="ECO:0008006" key="2">
    <source>
        <dbReference type="Google" id="ProtNLM"/>
    </source>
</evidence>
<comment type="caution">
    <text evidence="1">The sequence shown here is derived from an EMBL/GenBank/DDBJ whole genome shotgun (WGS) entry which is preliminary data.</text>
</comment>
<name>A0A0F9P5V6_9ZZZZ</name>
<evidence type="ECO:0000313" key="1">
    <source>
        <dbReference type="EMBL" id="KKM96430.1"/>
    </source>
</evidence>
<dbReference type="SUPFAM" id="SSF53383">
    <property type="entry name" value="PLP-dependent transferases"/>
    <property type="match status" value="1"/>
</dbReference>
<dbReference type="Gene3D" id="3.40.640.10">
    <property type="entry name" value="Type I PLP-dependent aspartate aminotransferase-like (Major domain)"/>
    <property type="match status" value="1"/>
</dbReference>
<dbReference type="EMBL" id="LAZR01005882">
    <property type="protein sequence ID" value="KKM96430.1"/>
    <property type="molecule type" value="Genomic_DNA"/>
</dbReference>
<accession>A0A0F9P5V6</accession>
<sequence>MEEKLDLIKQILESGNLNCNHGHFVELFEQKLAKYVNSKYAIAVNSGTAALHTSLLALDIGPGDEVIVPAWTFISTVSAVVMCGATPVFADISEDSFNLDQDSILKKITPKTKAVIIVHLNGIPMNFGEIGWILNDDGIAIIEDACQSLGAELYDDKVGVNGDIGVYSFYPSKIITTGEGGMIVTNKKKLAKKCRLIKDHGRTKHFYSERLGYNYRMTEIQGALGCVELKDIDKRIKKNTLNYLFCKNELQCDDLKFPIIPKNTKIAPTYINAWRFKFKKPNHHYKKKEIYTPIYKLPPFKQDIELKWTEYASKYGVFIDLL</sequence>
<dbReference type="PANTHER" id="PTHR30244">
    <property type="entry name" value="TRANSAMINASE"/>
    <property type="match status" value="1"/>
</dbReference>
<dbReference type="InterPro" id="IPR015424">
    <property type="entry name" value="PyrdxlP-dep_Trfase"/>
</dbReference>
<organism evidence="1">
    <name type="scientific">marine sediment metagenome</name>
    <dbReference type="NCBI Taxonomy" id="412755"/>
    <lineage>
        <taxon>unclassified sequences</taxon>
        <taxon>metagenomes</taxon>
        <taxon>ecological metagenomes</taxon>
    </lineage>
</organism>
<dbReference type="Pfam" id="PF01041">
    <property type="entry name" value="DegT_DnrJ_EryC1"/>
    <property type="match status" value="1"/>
</dbReference>
<dbReference type="GO" id="GO:0000271">
    <property type="term" value="P:polysaccharide biosynthetic process"/>
    <property type="evidence" value="ECO:0007669"/>
    <property type="project" value="TreeGrafter"/>
</dbReference>
<dbReference type="InterPro" id="IPR000653">
    <property type="entry name" value="DegT/StrS_aminotransferase"/>
</dbReference>
<dbReference type="PIRSF" id="PIRSF000390">
    <property type="entry name" value="PLP_StrS"/>
    <property type="match status" value="1"/>
</dbReference>
<dbReference type="GO" id="GO:0008483">
    <property type="term" value="F:transaminase activity"/>
    <property type="evidence" value="ECO:0007669"/>
    <property type="project" value="TreeGrafter"/>
</dbReference>
<dbReference type="CDD" id="cd00616">
    <property type="entry name" value="AHBA_syn"/>
    <property type="match status" value="1"/>
</dbReference>
<dbReference type="GO" id="GO:0030170">
    <property type="term" value="F:pyridoxal phosphate binding"/>
    <property type="evidence" value="ECO:0007669"/>
    <property type="project" value="TreeGrafter"/>
</dbReference>
<dbReference type="AlphaFoldDB" id="A0A0F9P5V6"/>
<dbReference type="InterPro" id="IPR015421">
    <property type="entry name" value="PyrdxlP-dep_Trfase_major"/>
</dbReference>
<dbReference type="PANTHER" id="PTHR30244:SF34">
    <property type="entry name" value="DTDP-4-AMINO-4,6-DIDEOXYGALACTOSE TRANSAMINASE"/>
    <property type="match status" value="1"/>
</dbReference>
<gene>
    <name evidence="1" type="ORF">LCGC14_1178090</name>
</gene>
<proteinExistence type="predicted"/>